<protein>
    <submittedName>
        <fullName evidence="1">Uncharacterized protein</fullName>
    </submittedName>
</protein>
<sequence length="93" mass="10891">MTKNHINGVYVFEMNDCDWVAARCKEDAIQFYGEIALPEDFENVQELNAQELDAKQFHIDDDRRSPTISFRQRLQQLVDASETFPQLFATTEF</sequence>
<gene>
    <name evidence="1" type="ORF">C2134_02790</name>
</gene>
<name>A0A2K4MSR9_9NEIS</name>
<organism evidence="1 2">
    <name type="scientific">Chromobacterium sinusclupearum</name>
    <dbReference type="NCBI Taxonomy" id="2077146"/>
    <lineage>
        <taxon>Bacteria</taxon>
        <taxon>Pseudomonadati</taxon>
        <taxon>Pseudomonadota</taxon>
        <taxon>Betaproteobacteria</taxon>
        <taxon>Neisseriales</taxon>
        <taxon>Chromobacteriaceae</taxon>
        <taxon>Chromobacterium</taxon>
    </lineage>
</organism>
<keyword evidence="2" id="KW-1185">Reference proteome</keyword>
<dbReference type="RefSeq" id="WP_103317391.1">
    <property type="nucleotide sequence ID" value="NZ_PPTF01000013.1"/>
</dbReference>
<comment type="caution">
    <text evidence="1">The sequence shown here is derived from an EMBL/GenBank/DDBJ whole genome shotgun (WGS) entry which is preliminary data.</text>
</comment>
<accession>A0A2K4MSR9</accession>
<evidence type="ECO:0000313" key="1">
    <source>
        <dbReference type="EMBL" id="POB00135.1"/>
    </source>
</evidence>
<dbReference type="AlphaFoldDB" id="A0A2K4MSR9"/>
<dbReference type="EMBL" id="PPTF01000013">
    <property type="protein sequence ID" value="POB00135.1"/>
    <property type="molecule type" value="Genomic_DNA"/>
</dbReference>
<dbReference type="Proteomes" id="UP000236416">
    <property type="component" value="Unassembled WGS sequence"/>
</dbReference>
<proteinExistence type="predicted"/>
<evidence type="ECO:0000313" key="2">
    <source>
        <dbReference type="Proteomes" id="UP000236416"/>
    </source>
</evidence>
<reference evidence="1 2" key="1">
    <citation type="submission" date="2018-01" db="EMBL/GenBank/DDBJ databases">
        <title>Genomic Sequence of Chromobacterium MWU13-2610 from wild cranberry bogs within the Cape Cod National Seashore.</title>
        <authorList>
            <person name="O'Hara-Hanley K."/>
            <person name="Soby S."/>
            <person name="Harrison A."/>
        </authorList>
    </citation>
    <scope>NUCLEOTIDE SEQUENCE [LARGE SCALE GENOMIC DNA]</scope>
    <source>
        <strain evidence="1 2">MWU13-2610</strain>
    </source>
</reference>